<dbReference type="AlphaFoldDB" id="T1K6N2"/>
<sequence length="50" mass="5497">MEISHFLNLAFHAALVTEFINAHITVSAVPIGTCVAKLMKFKRFSALSGY</sequence>
<protein>
    <submittedName>
        <fullName evidence="2">Uncharacterized protein</fullName>
    </submittedName>
</protein>
<evidence type="ECO:0000313" key="2">
    <source>
        <dbReference type="EnsemblMetazoa" id="tetur06g01100.1"/>
    </source>
</evidence>
<organism evidence="2 3">
    <name type="scientific">Tetranychus urticae</name>
    <name type="common">Two-spotted spider mite</name>
    <dbReference type="NCBI Taxonomy" id="32264"/>
    <lineage>
        <taxon>Eukaryota</taxon>
        <taxon>Metazoa</taxon>
        <taxon>Ecdysozoa</taxon>
        <taxon>Arthropoda</taxon>
        <taxon>Chelicerata</taxon>
        <taxon>Arachnida</taxon>
        <taxon>Acari</taxon>
        <taxon>Acariformes</taxon>
        <taxon>Trombidiformes</taxon>
        <taxon>Prostigmata</taxon>
        <taxon>Eleutherengona</taxon>
        <taxon>Raphignathae</taxon>
        <taxon>Tetranychoidea</taxon>
        <taxon>Tetranychidae</taxon>
        <taxon>Tetranychus</taxon>
    </lineage>
</organism>
<dbReference type="EnsemblMetazoa" id="tetur06g01100.1">
    <property type="protein sequence ID" value="tetur06g01100.1"/>
    <property type="gene ID" value="tetur06g01100"/>
</dbReference>
<accession>T1K6N2</accession>
<dbReference type="HOGENOM" id="CLU_3126900_0_0_1"/>
<dbReference type="EMBL" id="CAEY01001792">
    <property type="status" value="NOT_ANNOTATED_CDS"/>
    <property type="molecule type" value="Genomic_DNA"/>
</dbReference>
<name>T1K6N2_TETUR</name>
<keyword evidence="1" id="KW-1133">Transmembrane helix</keyword>
<reference evidence="3" key="1">
    <citation type="submission" date="2011-08" db="EMBL/GenBank/DDBJ databases">
        <authorList>
            <person name="Rombauts S."/>
        </authorList>
    </citation>
    <scope>NUCLEOTIDE SEQUENCE</scope>
    <source>
        <strain evidence="3">London</strain>
    </source>
</reference>
<reference evidence="2" key="2">
    <citation type="submission" date="2015-06" db="UniProtKB">
        <authorList>
            <consortium name="EnsemblMetazoa"/>
        </authorList>
    </citation>
    <scope>IDENTIFICATION</scope>
</reference>
<dbReference type="Proteomes" id="UP000015104">
    <property type="component" value="Unassembled WGS sequence"/>
</dbReference>
<keyword evidence="1" id="KW-0472">Membrane</keyword>
<evidence type="ECO:0000256" key="1">
    <source>
        <dbReference type="SAM" id="Phobius"/>
    </source>
</evidence>
<keyword evidence="1" id="KW-0812">Transmembrane</keyword>
<evidence type="ECO:0000313" key="3">
    <source>
        <dbReference type="Proteomes" id="UP000015104"/>
    </source>
</evidence>
<proteinExistence type="predicted"/>
<keyword evidence="3" id="KW-1185">Reference proteome</keyword>
<feature type="transmembrane region" description="Helical" evidence="1">
    <location>
        <begin position="20"/>
        <end position="39"/>
    </location>
</feature>